<reference evidence="3 4" key="1">
    <citation type="submission" date="2016-01" db="EMBL/GenBank/DDBJ databases">
        <title>Genome sequence of Oerskovia enterophila VJag, an agar and cellulose degrading bacterium.</title>
        <authorList>
            <person name="Poehlein A."/>
            <person name="Jag V."/>
            <person name="Bengelsdorf F."/>
            <person name="Duerre P."/>
            <person name="Daniel R."/>
        </authorList>
    </citation>
    <scope>NUCLEOTIDE SEQUENCE [LARGE SCALE GENOMIC DNA]</scope>
    <source>
        <strain evidence="3 4">VJag</strain>
    </source>
</reference>
<comment type="caution">
    <text evidence="3">The sequence shown here is derived from an EMBL/GenBank/DDBJ whole genome shotgun (WGS) entry which is preliminary data.</text>
</comment>
<evidence type="ECO:0000313" key="3">
    <source>
        <dbReference type="EMBL" id="KZM36684.1"/>
    </source>
</evidence>
<name>A0A163SR96_9CELL</name>
<organism evidence="3 4">
    <name type="scientific">Oerskovia enterophila</name>
    <dbReference type="NCBI Taxonomy" id="43678"/>
    <lineage>
        <taxon>Bacteria</taxon>
        <taxon>Bacillati</taxon>
        <taxon>Actinomycetota</taxon>
        <taxon>Actinomycetes</taxon>
        <taxon>Micrococcales</taxon>
        <taxon>Cellulomonadaceae</taxon>
        <taxon>Oerskovia</taxon>
    </lineage>
</organism>
<dbReference type="RefSeq" id="WP_082848681.1">
    <property type="nucleotide sequence ID" value="NZ_LRIE01000044.1"/>
</dbReference>
<dbReference type="Gene3D" id="2.60.40.10">
    <property type="entry name" value="Immunoglobulins"/>
    <property type="match status" value="1"/>
</dbReference>
<dbReference type="OrthoDB" id="4336304at2"/>
<feature type="signal peptide" evidence="2">
    <location>
        <begin position="1"/>
        <end position="47"/>
    </location>
</feature>
<gene>
    <name evidence="3" type="ORF">OJAG_05920</name>
</gene>
<dbReference type="PATRIC" id="fig|43678.3.peg.630"/>
<feature type="transmembrane region" description="Helical" evidence="1">
    <location>
        <begin position="311"/>
        <end position="334"/>
    </location>
</feature>
<keyword evidence="1" id="KW-1133">Transmembrane helix</keyword>
<evidence type="ECO:0000256" key="2">
    <source>
        <dbReference type="SAM" id="SignalP"/>
    </source>
</evidence>
<sequence length="356" mass="35276">MTRRIVHTGTATFPSRSVAGPVRRVAAALLVGAVAALLSAAPAGATAQPVALPVTWGVAPASAPTFDFALEPGATLTDQLVVTNHGEVPLDLAVYAADAFTSPTGALDVLPAGTASEDLGAWISTDVPQVAVAPGERATVPFTLTVPADATPGDHTAAVVTSLVTGAGAGGVAVDRRLGTRVLVRVAGDLAPSATVTDVDADYAGSWNPAGTGDAHLTFTVTNTGNVRLTGPLAATVAGPMGVGAVSVPLGDLPELLPGDAITLTGTAAGVAPLGRLAASVALAPVVATTATTTLPDDATSHALDPATGEAHLWAVPWSVLAVAALLVGAVLAWRTLRRRARVRFEAAVQDALAAA</sequence>
<proteinExistence type="predicted"/>
<keyword evidence="1" id="KW-0472">Membrane</keyword>
<dbReference type="STRING" id="43678.OJAG_05920"/>
<dbReference type="Proteomes" id="UP000076447">
    <property type="component" value="Unassembled WGS sequence"/>
</dbReference>
<keyword evidence="2" id="KW-0732">Signal</keyword>
<evidence type="ECO:0000313" key="4">
    <source>
        <dbReference type="Proteomes" id="UP000076447"/>
    </source>
</evidence>
<protein>
    <recommendedName>
        <fullName evidence="5">DUF916 domain-containing protein</fullName>
    </recommendedName>
</protein>
<accession>A0A163SR96</accession>
<evidence type="ECO:0008006" key="5">
    <source>
        <dbReference type="Google" id="ProtNLM"/>
    </source>
</evidence>
<keyword evidence="1" id="KW-0812">Transmembrane</keyword>
<dbReference type="GO" id="GO:0005975">
    <property type="term" value="P:carbohydrate metabolic process"/>
    <property type="evidence" value="ECO:0007669"/>
    <property type="project" value="UniProtKB-ARBA"/>
</dbReference>
<feature type="chain" id="PRO_5007845766" description="DUF916 domain-containing protein" evidence="2">
    <location>
        <begin position="48"/>
        <end position="356"/>
    </location>
</feature>
<evidence type="ECO:0000256" key="1">
    <source>
        <dbReference type="SAM" id="Phobius"/>
    </source>
</evidence>
<dbReference type="EMBL" id="LRIE01000044">
    <property type="protein sequence ID" value="KZM36684.1"/>
    <property type="molecule type" value="Genomic_DNA"/>
</dbReference>
<dbReference type="AlphaFoldDB" id="A0A163SR96"/>
<dbReference type="InterPro" id="IPR013783">
    <property type="entry name" value="Ig-like_fold"/>
</dbReference>